<dbReference type="RefSeq" id="WP_045362754.1">
    <property type="nucleotide sequence ID" value="NZ_AP018150.1"/>
</dbReference>
<dbReference type="GO" id="GO:0003677">
    <property type="term" value="F:DNA binding"/>
    <property type="evidence" value="ECO:0007669"/>
    <property type="project" value="UniProtKB-UniRule"/>
</dbReference>
<gene>
    <name evidence="10" type="primary">recC</name>
    <name evidence="12" type="ORF">MCB1EB_0812</name>
</gene>
<keyword evidence="2 10" id="KW-0547">Nucleotide-binding</keyword>
<evidence type="ECO:0000256" key="10">
    <source>
        <dbReference type="HAMAP-Rule" id="MF_01486"/>
    </source>
</evidence>
<evidence type="ECO:0000256" key="7">
    <source>
        <dbReference type="ARBA" id="ARBA00022840"/>
    </source>
</evidence>
<evidence type="ECO:0000256" key="2">
    <source>
        <dbReference type="ARBA" id="ARBA00022741"/>
    </source>
</evidence>
<dbReference type="InterPro" id="IPR006697">
    <property type="entry name" value="RecC"/>
</dbReference>
<dbReference type="KEGG" id="mcys:MCB1EB_0812"/>
<dbReference type="Proteomes" id="UP000282597">
    <property type="component" value="Chromosome"/>
</dbReference>
<dbReference type="SUPFAM" id="SSF52540">
    <property type="entry name" value="P-loop containing nucleoside triphosphate hydrolases"/>
    <property type="match status" value="2"/>
</dbReference>
<dbReference type="GO" id="GO:0008854">
    <property type="term" value="F:exodeoxyribonuclease V activity"/>
    <property type="evidence" value="ECO:0007669"/>
    <property type="project" value="InterPro"/>
</dbReference>
<comment type="subunit">
    <text evidence="10">Heterotrimer of RecB, RecC and RecD. All subunits contribute to DNA-binding.</text>
</comment>
<evidence type="ECO:0000256" key="1">
    <source>
        <dbReference type="ARBA" id="ARBA00022722"/>
    </source>
</evidence>
<comment type="similarity">
    <text evidence="10">Belongs to the RecC family.</text>
</comment>
<keyword evidence="6 10" id="KW-0269">Exonuclease</keyword>
<organism evidence="12 13">
    <name type="scientific">Mycoavidus cysteinexigens</name>
    <dbReference type="NCBI Taxonomy" id="1553431"/>
    <lineage>
        <taxon>Bacteria</taxon>
        <taxon>Pseudomonadati</taxon>
        <taxon>Pseudomonadota</taxon>
        <taxon>Betaproteobacteria</taxon>
        <taxon>Burkholderiales</taxon>
        <taxon>Burkholderiaceae</taxon>
        <taxon>Mycoavidus</taxon>
    </lineage>
</organism>
<dbReference type="EMBL" id="AP018150">
    <property type="protein sequence ID" value="BBE08973.1"/>
    <property type="molecule type" value="Genomic_DNA"/>
</dbReference>
<protein>
    <recommendedName>
        <fullName evidence="10">RecBCD enzyme subunit RecC</fullName>
    </recommendedName>
    <alternativeName>
        <fullName evidence="10">Exonuclease V subunit RecC</fullName>
        <shortName evidence="10">ExoV subunit RecC</shortName>
    </alternativeName>
    <alternativeName>
        <fullName evidence="10">Helicase/nuclease RecBCD subunit RecC</fullName>
    </alternativeName>
</protein>
<evidence type="ECO:0000256" key="5">
    <source>
        <dbReference type="ARBA" id="ARBA00022806"/>
    </source>
</evidence>
<dbReference type="GO" id="GO:0005524">
    <property type="term" value="F:ATP binding"/>
    <property type="evidence" value="ECO:0007669"/>
    <property type="project" value="UniProtKB-UniRule"/>
</dbReference>
<keyword evidence="13" id="KW-1185">Reference proteome</keyword>
<evidence type="ECO:0000256" key="9">
    <source>
        <dbReference type="ARBA" id="ARBA00023204"/>
    </source>
</evidence>
<evidence type="ECO:0000313" key="13">
    <source>
        <dbReference type="Proteomes" id="UP000282597"/>
    </source>
</evidence>
<dbReference type="SUPFAM" id="SSF52980">
    <property type="entry name" value="Restriction endonuclease-like"/>
    <property type="match status" value="1"/>
</dbReference>
<evidence type="ECO:0000256" key="8">
    <source>
        <dbReference type="ARBA" id="ARBA00023125"/>
    </source>
</evidence>
<name>A0A2Z6EU52_9BURK</name>
<dbReference type="InterPro" id="IPR013986">
    <property type="entry name" value="DExx_box_DNA_helicase_dom_sf"/>
</dbReference>
<dbReference type="PIRSF" id="PIRSF000980">
    <property type="entry name" value="RecC"/>
    <property type="match status" value="1"/>
</dbReference>
<keyword evidence="9 10" id="KW-0234">DNA repair</keyword>
<dbReference type="AlphaFoldDB" id="A0A2Z6EU52"/>
<keyword evidence="5 10" id="KW-0347">Helicase</keyword>
<reference evidence="12 13" key="1">
    <citation type="journal article" date="2018" name="Microbes Environ.">
        <title>Comparative Genomic Insights into Endofungal Lifestyles of Two Bacterial Endosymbionts, Mycoavidus cysteinexigens and Burkholderia rhizoxinica.</title>
        <authorList>
            <person name="Sharmin D."/>
            <person name="Guo Y."/>
            <person name="Nishizawa T."/>
            <person name="Ohshima S."/>
            <person name="Sato Y."/>
            <person name="Takashima Y."/>
            <person name="Narisawa K."/>
            <person name="Ohta H."/>
        </authorList>
    </citation>
    <scope>NUCLEOTIDE SEQUENCE [LARGE SCALE GENOMIC DNA]</scope>
    <source>
        <strain evidence="12 13">B1-EB</strain>
    </source>
</reference>
<dbReference type="InterPro" id="IPR011335">
    <property type="entry name" value="Restrct_endonuc-II-like"/>
</dbReference>
<dbReference type="PANTHER" id="PTHR30591">
    <property type="entry name" value="RECBCD ENZYME SUBUNIT RECC"/>
    <property type="match status" value="1"/>
</dbReference>
<dbReference type="NCBIfam" id="TIGR01450">
    <property type="entry name" value="recC"/>
    <property type="match status" value="1"/>
</dbReference>
<accession>A0A2Z6EU52</accession>
<evidence type="ECO:0000256" key="3">
    <source>
        <dbReference type="ARBA" id="ARBA00022763"/>
    </source>
</evidence>
<evidence type="ECO:0000256" key="4">
    <source>
        <dbReference type="ARBA" id="ARBA00022801"/>
    </source>
</evidence>
<evidence type="ECO:0000313" key="12">
    <source>
        <dbReference type="EMBL" id="BBE08973.1"/>
    </source>
</evidence>
<dbReference type="InterPro" id="IPR027417">
    <property type="entry name" value="P-loop_NTPase"/>
</dbReference>
<comment type="function">
    <text evidence="10">A helicase/nuclease that prepares dsDNA breaks (DSB) for recombinational DNA repair. Binds to DSBs and unwinds DNA via a highly rapid and processive ATP-dependent bidirectional helicase activity. Unwinds dsDNA until it encounters a Chi (crossover hotspot instigator) sequence from the 3' direction. Cuts ssDNA a few nucleotides 3' to the Chi site. The properties and activities of the enzyme are changed at Chi. The Chi-altered holoenzyme produces a long 3'-ssDNA overhang and facilitates RecA-binding to the ssDNA for homologous DNA recombination and repair. Holoenzyme degrades any linearized DNA that is unable to undergo homologous recombination. In the holoenzyme this subunit recognizes the wild-type Chi sequence, and when added to isolated RecB increases its ATP-dependent helicase processivity.</text>
</comment>
<dbReference type="GO" id="GO:0000724">
    <property type="term" value="P:double-strand break repair via homologous recombination"/>
    <property type="evidence" value="ECO:0007669"/>
    <property type="project" value="UniProtKB-UniRule"/>
</dbReference>
<dbReference type="PANTHER" id="PTHR30591:SF1">
    <property type="entry name" value="RECBCD ENZYME SUBUNIT RECC"/>
    <property type="match status" value="1"/>
</dbReference>
<dbReference type="Gene3D" id="3.40.50.300">
    <property type="entry name" value="P-loop containing nucleotide triphosphate hydrolases"/>
    <property type="match status" value="2"/>
</dbReference>
<dbReference type="Gene3D" id="3.40.50.10930">
    <property type="match status" value="1"/>
</dbReference>
<keyword evidence="1 10" id="KW-0540">Nuclease</keyword>
<dbReference type="Pfam" id="PF04257">
    <property type="entry name" value="Exonuc_V_gamma"/>
    <property type="match status" value="1"/>
</dbReference>
<dbReference type="GO" id="GO:0009338">
    <property type="term" value="C:exodeoxyribonuclease V complex"/>
    <property type="evidence" value="ECO:0007669"/>
    <property type="project" value="InterPro"/>
</dbReference>
<dbReference type="HAMAP" id="MF_01486">
    <property type="entry name" value="RecC"/>
    <property type="match status" value="1"/>
</dbReference>
<feature type="domain" description="RecC C-terminal" evidence="11">
    <location>
        <begin position="841"/>
        <end position="1098"/>
    </location>
</feature>
<dbReference type="Pfam" id="PF17946">
    <property type="entry name" value="RecC_C"/>
    <property type="match status" value="1"/>
</dbReference>
<keyword evidence="8 10" id="KW-0238">DNA-binding</keyword>
<evidence type="ECO:0000256" key="6">
    <source>
        <dbReference type="ARBA" id="ARBA00022839"/>
    </source>
</evidence>
<comment type="miscellaneous">
    <text evidence="10">In the RecBCD complex, RecB has a slow 3'-5' helicase, an exonuclease activity and loads RecA onto ssDNA, RecD has a fast 5'-3' helicase activity, while RecC stimulates the ATPase and processivity of the RecB helicase and contributes to recognition of the Chi site.</text>
</comment>
<evidence type="ECO:0000259" key="11">
    <source>
        <dbReference type="Pfam" id="PF17946"/>
    </source>
</evidence>
<dbReference type="GO" id="GO:0003678">
    <property type="term" value="F:DNA helicase activity"/>
    <property type="evidence" value="ECO:0007669"/>
    <property type="project" value="UniProtKB-UniRule"/>
</dbReference>
<dbReference type="InterPro" id="IPR041500">
    <property type="entry name" value="RecC_C"/>
</dbReference>
<dbReference type="Gene3D" id="1.10.10.160">
    <property type="match status" value="1"/>
</dbReference>
<keyword evidence="3 10" id="KW-0227">DNA damage</keyword>
<keyword evidence="4 10" id="KW-0378">Hydrolase</keyword>
<keyword evidence="7 10" id="KW-0067">ATP-binding</keyword>
<sequence length="1164" mass="128975">MFKLFYSNRYEALADALLDDLAADQPDPWSTPSIIVPSVALRRRLELDIATRFGVCMNIDFAYLAQWLWTQLGRIYEVPKHSPFASEQLVWHCYRWLDARTWPAQHNARLSAYLQAADATMRYELAQRVALLFEQYLTYRPDWLNAWYAGHSPSALHITAPSPMLNDIGTHAAWRSDEAWQAQLWRLLFAELAAPGETAPAAYRFLTEAATLKSETVARAAWPKCVRVFALPAIPPLHLALLRELARWIEVRVYLMNPCREYWHDIVDAARVSALALDNKVDYHETGNLLLAEWGKQTQAQLHLLQELSDSALSTETALYIENEAPTWLAALQNAILNLQRWPVPPATGKDAETGVEVHVCHSLMRQLEVLHDRLLALFDANPAWTPADVLVVLPNLAAAAPLIDAVFGATDSKRHIPYSITGLPRLQTNPIARVLYEMLELPARSIGVVALIEWLRTDALAARYAIRAEDQTQMDAAAASTQRQKGGGDAVFETIRLWLASALARRGLASAHEVLTAPENLSAPERHTFADALMRLYLGYALPAGALPLAEYLPMLSLSGAQASLLGSLSRFIDDLAEFADECERAHSAPAWRAILLNALERFFATDAESAQPIAELREMIIELTDVIAAGDATQQAIPAAVLRMAFGRVLNEPARGGVPTGGVTFSALTSLRGLPYRVVCVLEVGDGVLPGKARTDEFDLMAAFSQIGDRQRRDDERAVFLDLVLAARNYLLLAYTGRSIRDNTPLPSAAVVSELLDYLSQALAGPNATQTEMAAARARLVIEHPLQAFAAEYLSHEGPLFTYDPERAEIASALRSNPSSVEDNAAPFFSVPLPLEESREIFLDDFERFWQHPGRALLRDRLGIELARAQRELSDFAPFALEYAGRDALAKRLLPGLLAGDAQAEDGQANQTLGVPKSLFERASRIALASPELPDGATGVFEGTRELKALAALAARIRMARAAGVASYPFTFELEPKWPDAPPIFSELTALAALGARIQFAGVLENVSQEGLLLYRHGRPNARDYLSAWLRHLVLCELAPEGVKLRTVWLGDATNFTLIRVQDARRYLNELIALYRAGRCAPLHFFPKSAWALMNEGEEAARRTWVGNQPTASHSLAEMEDAWFQLMLRGEPLEQMLDARFRALAQTVFAPLLEHLELTRSP</sequence>
<proteinExistence type="inferred from homology"/>